<feature type="compositionally biased region" description="Pro residues" evidence="1">
    <location>
        <begin position="1"/>
        <end position="10"/>
    </location>
</feature>
<reference evidence="3" key="1">
    <citation type="submission" date="2022-11" db="UniProtKB">
        <authorList>
            <consortium name="WormBaseParasite"/>
        </authorList>
    </citation>
    <scope>IDENTIFICATION</scope>
</reference>
<proteinExistence type="predicted"/>
<feature type="region of interest" description="Disordered" evidence="1">
    <location>
        <begin position="1"/>
        <end position="68"/>
    </location>
</feature>
<evidence type="ECO:0000256" key="1">
    <source>
        <dbReference type="SAM" id="MobiDB-lite"/>
    </source>
</evidence>
<protein>
    <submittedName>
        <fullName evidence="3">Uncharacterized protein</fullName>
    </submittedName>
</protein>
<sequence>MPPYQPPPTEPSTNEPATTQPESSPSTSNLTRPEPESSPSSTKSEPELLNAENENISQMSPEDFETIHEIRRRRLAKFEAQEAENQNQGSSSSS</sequence>
<accession>A0A914DPB7</accession>
<feature type="compositionally biased region" description="Polar residues" evidence="1">
    <location>
        <begin position="12"/>
        <end position="31"/>
    </location>
</feature>
<evidence type="ECO:0000313" key="2">
    <source>
        <dbReference type="Proteomes" id="UP000887540"/>
    </source>
</evidence>
<keyword evidence="2" id="KW-1185">Reference proteome</keyword>
<dbReference type="AlphaFoldDB" id="A0A914DPB7"/>
<evidence type="ECO:0000313" key="3">
    <source>
        <dbReference type="WBParaSite" id="ACRNAN_scaffold3174.g8281.t1"/>
    </source>
</evidence>
<dbReference type="WBParaSite" id="ACRNAN_scaffold3174.g8281.t1">
    <property type="protein sequence ID" value="ACRNAN_scaffold3174.g8281.t1"/>
    <property type="gene ID" value="ACRNAN_scaffold3174.g8281"/>
</dbReference>
<name>A0A914DPB7_9BILA</name>
<organism evidence="2 3">
    <name type="scientific">Acrobeloides nanus</name>
    <dbReference type="NCBI Taxonomy" id="290746"/>
    <lineage>
        <taxon>Eukaryota</taxon>
        <taxon>Metazoa</taxon>
        <taxon>Ecdysozoa</taxon>
        <taxon>Nematoda</taxon>
        <taxon>Chromadorea</taxon>
        <taxon>Rhabditida</taxon>
        <taxon>Tylenchina</taxon>
        <taxon>Cephalobomorpha</taxon>
        <taxon>Cephaloboidea</taxon>
        <taxon>Cephalobidae</taxon>
        <taxon>Acrobeloides</taxon>
    </lineage>
</organism>
<dbReference type="Proteomes" id="UP000887540">
    <property type="component" value="Unplaced"/>
</dbReference>